<proteinExistence type="predicted"/>
<dbReference type="RefSeq" id="WP_057779851.1">
    <property type="nucleotide sequence ID" value="NZ_JAGGJQ010000007.1"/>
</dbReference>
<sequence length="116" mass="13498">MQLNPIYLCKIQKSDINENYTVWLPEQPDHDMAYALVELHNINQGELWEILLKTAAHTSKLEISEVYFQPEADVFVAYTDNFLVGKRMELILNKLILDSEYFNTILLQSPLKPQAD</sequence>
<dbReference type="EMBL" id="JAUSUU010000007">
    <property type="protein sequence ID" value="MDQ0336074.1"/>
    <property type="molecule type" value="Genomic_DNA"/>
</dbReference>
<dbReference type="OrthoDB" id="839945at2"/>
<dbReference type="Proteomes" id="UP001231587">
    <property type="component" value="Unassembled WGS sequence"/>
</dbReference>
<evidence type="ECO:0000313" key="2">
    <source>
        <dbReference type="EMBL" id="MDQ0336074.1"/>
    </source>
</evidence>
<evidence type="ECO:0000313" key="1">
    <source>
        <dbReference type="EMBL" id="MBP1840513.1"/>
    </source>
</evidence>
<comment type="caution">
    <text evidence="1">The sequence shown here is derived from an EMBL/GenBank/DDBJ whole genome shotgun (WGS) entry which is preliminary data.</text>
</comment>
<dbReference type="Proteomes" id="UP001138672">
    <property type="component" value="Unassembled WGS sequence"/>
</dbReference>
<accession>A0A9X1C9L5</accession>
<gene>
    <name evidence="1" type="ORF">J2Z56_002443</name>
    <name evidence="2" type="ORF">J2Z57_002526</name>
</gene>
<keyword evidence="4" id="KW-1185">Reference proteome</keyword>
<reference evidence="1" key="1">
    <citation type="submission" date="2021-03" db="EMBL/GenBank/DDBJ databases">
        <title>Genomic Encyclopedia of Type Strains, Phase IV (KMG-IV): sequencing the most valuable type-strain genomes for metagenomic binning, comparative biology and taxonomic classification.</title>
        <authorList>
            <person name="Goeker M."/>
        </authorList>
    </citation>
    <scope>NUCLEOTIDE SEQUENCE</scope>
    <source>
        <strain evidence="1">DSM 15523</strain>
        <strain evidence="2 4">DSM 16476</strain>
    </source>
</reference>
<evidence type="ECO:0000313" key="4">
    <source>
        <dbReference type="Proteomes" id="UP001231587"/>
    </source>
</evidence>
<evidence type="ECO:0000313" key="3">
    <source>
        <dbReference type="Proteomes" id="UP001138672"/>
    </source>
</evidence>
<name>A0A9X1C9L5_9FLAO</name>
<organism evidence="1 3">
    <name type="scientific">Formosa algae</name>
    <dbReference type="NCBI Taxonomy" id="225843"/>
    <lineage>
        <taxon>Bacteria</taxon>
        <taxon>Pseudomonadati</taxon>
        <taxon>Bacteroidota</taxon>
        <taxon>Flavobacteriia</taxon>
        <taxon>Flavobacteriales</taxon>
        <taxon>Flavobacteriaceae</taxon>
        <taxon>Formosa</taxon>
    </lineage>
</organism>
<dbReference type="AlphaFoldDB" id="A0A9X1C9L5"/>
<protein>
    <submittedName>
        <fullName evidence="1">Uncharacterized protein</fullName>
    </submittedName>
</protein>
<dbReference type="EMBL" id="JAGGJQ010000007">
    <property type="protein sequence ID" value="MBP1840513.1"/>
    <property type="molecule type" value="Genomic_DNA"/>
</dbReference>